<keyword evidence="1" id="KW-1133">Transmembrane helix</keyword>
<accession>A0A455T8Q8</accession>
<dbReference type="Gene3D" id="2.120.10.30">
    <property type="entry name" value="TolB, C-terminal domain"/>
    <property type="match status" value="2"/>
</dbReference>
<dbReference type="SUPFAM" id="SSF69304">
    <property type="entry name" value="Tricorn protease N-terminal domain"/>
    <property type="match status" value="2"/>
</dbReference>
<protein>
    <submittedName>
        <fullName evidence="2">Uncharacterized protein</fullName>
    </submittedName>
</protein>
<gene>
    <name evidence="2" type="ORF">KTA_40290</name>
</gene>
<name>A0A455T8Q8_9CHLR</name>
<dbReference type="AlphaFoldDB" id="A0A455T8Q8"/>
<proteinExistence type="predicted"/>
<keyword evidence="1" id="KW-0472">Membrane</keyword>
<dbReference type="EMBL" id="AP019377">
    <property type="protein sequence ID" value="BBH95830.1"/>
    <property type="molecule type" value="Genomic_DNA"/>
</dbReference>
<evidence type="ECO:0000256" key="1">
    <source>
        <dbReference type="SAM" id="Phobius"/>
    </source>
</evidence>
<reference evidence="2" key="1">
    <citation type="submission" date="2018-12" db="EMBL/GenBank/DDBJ databases">
        <title>Novel natural products biosynthetic potential of the class Ktedonobacteria.</title>
        <authorList>
            <person name="Zheng Y."/>
            <person name="Saitou A."/>
            <person name="Wang C.M."/>
            <person name="Toyoda A."/>
            <person name="Minakuchi Y."/>
            <person name="Sekiguchi Y."/>
            <person name="Ueda K."/>
            <person name="Takano H."/>
            <person name="Sakai Y."/>
            <person name="Yokota A."/>
            <person name="Yabe S."/>
        </authorList>
    </citation>
    <scope>NUCLEOTIDE SEQUENCE</scope>
    <source>
        <strain evidence="2">A3-2</strain>
    </source>
</reference>
<sequence>MKRKERPDSPSCPLSIHCLRLLDELDAPMTPTSGEDGPRPSSASRDEFELLGRLRRHLSECQVCATLVDQARHERDQQRRLLRQFLEEAERRTPSTQELILQIIRSGQAQATNEALAAADQADHAGGNHHRRLPFAVLSRLPELPSQHPPFAQPSRRSSLLETLALVAVILVVLLATGSFGYLLLRHSASQTPASSSPTAVSLRATYQGLAWKAFMMVDPVPDSAGRYPLYNYDPFSGQKRLLTTACCDATSAVDGIAHSGRDLLYHQTAGKALLFRTLSQSEPIFSCNCSRPSAVWTTDDRHLLIDAGSQLFLVNLSGTSEPIYSSPLLQGSTLTFYYNDFLFFTRQEGSQEVLYRLDLANEDLRSIASRPLVGNQSQSSPTTASSRNAWLLSPTGSVIYYSVGRGLEATLYMVDSDGSNRRALNRHGIPLGFADDNRLLFLQKAHGAFEVRKLGDTPQQDQLVVVNAAPGASSVLPDGLALAPYGWALLTEALYPDHSLRLWATNLTTHAQKLLLSVPASQMTRAGAPQLIGWDQLPVSGEATPTPAEAQIPGDFTSSNDWNGLLVVSSDQNGRIVVSNYNYATGHLQSLLSAMPPQTEIDGISPDGSSLAYHVPSTAQTDYYVVDLRATPPLTRFQYHIAGSGGNAIWLDSQTLLLNTPTALLRVNVKQAQSKVVMASLPDARLAFYSSPYVYFVQRLNSNQEALFRLPLGSGVEDREAITPPVPRASTDFWLSPDGRTIYYVNYHSEAPGIYAVDSDGGNRHRLRPWGIPIGYAADNSLMIMRYSQGSFEVVKLGLTPAQDQVLLQDAAPGARALCSERSTQAQAAAVDPELICESNVALAPYGHHLVVQAHYADGHASLLAYNLDNGQQLSAQTITTNRLVGYNRYPPA</sequence>
<organism evidence="2">
    <name type="scientific">Thermogemmatispora argillosa</name>
    <dbReference type="NCBI Taxonomy" id="2045280"/>
    <lineage>
        <taxon>Bacteria</taxon>
        <taxon>Bacillati</taxon>
        <taxon>Chloroflexota</taxon>
        <taxon>Ktedonobacteria</taxon>
        <taxon>Thermogemmatisporales</taxon>
        <taxon>Thermogemmatisporaceae</taxon>
        <taxon>Thermogemmatispora</taxon>
    </lineage>
</organism>
<evidence type="ECO:0000313" key="2">
    <source>
        <dbReference type="EMBL" id="BBH95830.1"/>
    </source>
</evidence>
<dbReference type="InterPro" id="IPR011042">
    <property type="entry name" value="6-blade_b-propeller_TolB-like"/>
</dbReference>
<feature type="transmembrane region" description="Helical" evidence="1">
    <location>
        <begin position="164"/>
        <end position="185"/>
    </location>
</feature>
<keyword evidence="1" id="KW-0812">Transmembrane</keyword>